<name>A0A238K3J0_9RHOB</name>
<accession>A0A238K3J0</accession>
<protein>
    <submittedName>
        <fullName evidence="2">Uncharacterized protein</fullName>
    </submittedName>
</protein>
<proteinExistence type="predicted"/>
<dbReference type="Proteomes" id="UP000203464">
    <property type="component" value="Unassembled WGS sequence"/>
</dbReference>
<evidence type="ECO:0000313" key="2">
    <source>
        <dbReference type="EMBL" id="SMX37460.1"/>
    </source>
</evidence>
<dbReference type="RefSeq" id="WP_093995880.1">
    <property type="nucleotide sequence ID" value="NZ_FXYD01000002.1"/>
</dbReference>
<gene>
    <name evidence="2" type="ORF">OCA8868_01455</name>
</gene>
<evidence type="ECO:0000256" key="1">
    <source>
        <dbReference type="SAM" id="SignalP"/>
    </source>
</evidence>
<sequence length="130" mass="14100">MRALFITLLLATPALAETPIDGDEFEDLVTGKTLTYSNATGPYGIEYYAPNRRVIWSFIGGECEVGEWVEVPTANGPSICFTYESEPNPQCWYVYNDTGQIRADFVGSTGGSILYQLAETEPLVCGGVGA</sequence>
<dbReference type="OrthoDB" id="7304934at2"/>
<keyword evidence="1" id="KW-0732">Signal</keyword>
<feature type="signal peptide" evidence="1">
    <location>
        <begin position="1"/>
        <end position="16"/>
    </location>
</feature>
<organism evidence="2 3">
    <name type="scientific">Octadecabacter ascidiaceicola</name>
    <dbReference type="NCBI Taxonomy" id="1655543"/>
    <lineage>
        <taxon>Bacteria</taxon>
        <taxon>Pseudomonadati</taxon>
        <taxon>Pseudomonadota</taxon>
        <taxon>Alphaproteobacteria</taxon>
        <taxon>Rhodobacterales</taxon>
        <taxon>Roseobacteraceae</taxon>
        <taxon>Octadecabacter</taxon>
    </lineage>
</organism>
<dbReference type="EMBL" id="FXYD01000002">
    <property type="protein sequence ID" value="SMX37460.1"/>
    <property type="molecule type" value="Genomic_DNA"/>
</dbReference>
<reference evidence="3" key="1">
    <citation type="submission" date="2017-05" db="EMBL/GenBank/DDBJ databases">
        <authorList>
            <person name="Rodrigo-Torres L."/>
            <person name="Arahal R. D."/>
            <person name="Lucena T."/>
        </authorList>
    </citation>
    <scope>NUCLEOTIDE SEQUENCE [LARGE SCALE GENOMIC DNA]</scope>
    <source>
        <strain evidence="3">CECT 8868</strain>
    </source>
</reference>
<keyword evidence="3" id="KW-1185">Reference proteome</keyword>
<evidence type="ECO:0000313" key="3">
    <source>
        <dbReference type="Proteomes" id="UP000203464"/>
    </source>
</evidence>
<feature type="chain" id="PRO_5013257788" evidence="1">
    <location>
        <begin position="17"/>
        <end position="130"/>
    </location>
</feature>
<dbReference type="AlphaFoldDB" id="A0A238K3J0"/>